<organism evidence="1">
    <name type="scientific">Rhizophora mucronata</name>
    <name type="common">Asiatic mangrove</name>
    <dbReference type="NCBI Taxonomy" id="61149"/>
    <lineage>
        <taxon>Eukaryota</taxon>
        <taxon>Viridiplantae</taxon>
        <taxon>Streptophyta</taxon>
        <taxon>Embryophyta</taxon>
        <taxon>Tracheophyta</taxon>
        <taxon>Spermatophyta</taxon>
        <taxon>Magnoliopsida</taxon>
        <taxon>eudicotyledons</taxon>
        <taxon>Gunneridae</taxon>
        <taxon>Pentapetalae</taxon>
        <taxon>rosids</taxon>
        <taxon>fabids</taxon>
        <taxon>Malpighiales</taxon>
        <taxon>Rhizophoraceae</taxon>
        <taxon>Rhizophora</taxon>
    </lineage>
</organism>
<protein>
    <submittedName>
        <fullName evidence="1">Uncharacterized protein MANES_09G096700</fullName>
    </submittedName>
</protein>
<accession>A0A2P2LN16</accession>
<evidence type="ECO:0000313" key="1">
    <source>
        <dbReference type="EMBL" id="MBX19340.1"/>
    </source>
</evidence>
<dbReference type="AlphaFoldDB" id="A0A2P2LN16"/>
<name>A0A2P2LN16_RHIMU</name>
<dbReference type="EMBL" id="GGEC01038856">
    <property type="protein sequence ID" value="MBX19340.1"/>
    <property type="molecule type" value="Transcribed_RNA"/>
</dbReference>
<sequence>MEQPPQVQSILRAILACSLQLPGELLHNDRFNFR</sequence>
<proteinExistence type="predicted"/>
<reference evidence="1" key="1">
    <citation type="submission" date="2018-02" db="EMBL/GenBank/DDBJ databases">
        <title>Rhizophora mucronata_Transcriptome.</title>
        <authorList>
            <person name="Meera S.P."/>
            <person name="Sreeshan A."/>
            <person name="Augustine A."/>
        </authorList>
    </citation>
    <scope>NUCLEOTIDE SEQUENCE</scope>
    <source>
        <tissue evidence="1">Leaf</tissue>
    </source>
</reference>